<organism evidence="7 8">
    <name type="scientific">Vibrio inusitatus NBRC 102082</name>
    <dbReference type="NCBI Taxonomy" id="1219070"/>
    <lineage>
        <taxon>Bacteria</taxon>
        <taxon>Pseudomonadati</taxon>
        <taxon>Pseudomonadota</taxon>
        <taxon>Gammaproteobacteria</taxon>
        <taxon>Vibrionales</taxon>
        <taxon>Vibrionaceae</taxon>
        <taxon>Vibrio</taxon>
    </lineage>
</organism>
<protein>
    <submittedName>
        <fullName evidence="7">Amino acid ABC transporter substrate-binding protein</fullName>
    </submittedName>
</protein>
<evidence type="ECO:0000256" key="3">
    <source>
        <dbReference type="ARBA" id="ARBA00022729"/>
    </source>
</evidence>
<feature type="chain" id="PRO_5021217023" evidence="5">
    <location>
        <begin position="30"/>
        <end position="267"/>
    </location>
</feature>
<dbReference type="SUPFAM" id="SSF53850">
    <property type="entry name" value="Periplasmic binding protein-like II"/>
    <property type="match status" value="1"/>
</dbReference>
<reference evidence="7 8" key="1">
    <citation type="submission" date="2019-06" db="EMBL/GenBank/DDBJ databases">
        <title>Whole genome shotgun sequence of Vibrio inusitatus NBRC 102082.</title>
        <authorList>
            <person name="Hosoyama A."/>
            <person name="Uohara A."/>
            <person name="Ohji S."/>
            <person name="Ichikawa N."/>
        </authorList>
    </citation>
    <scope>NUCLEOTIDE SEQUENCE [LARGE SCALE GENOMIC DNA]</scope>
    <source>
        <strain evidence="7 8">NBRC 102082</strain>
    </source>
</reference>
<dbReference type="GO" id="GO:0030313">
    <property type="term" value="C:cell envelope"/>
    <property type="evidence" value="ECO:0007669"/>
    <property type="project" value="UniProtKB-SubCell"/>
</dbReference>
<evidence type="ECO:0000259" key="6">
    <source>
        <dbReference type="SMART" id="SM00062"/>
    </source>
</evidence>
<name>A0A4Y3HZ92_9VIBR</name>
<dbReference type="SMART" id="SM00062">
    <property type="entry name" value="PBPb"/>
    <property type="match status" value="1"/>
</dbReference>
<comment type="subcellular location">
    <subcellularLocation>
        <location evidence="1">Cell envelope</location>
    </subcellularLocation>
</comment>
<evidence type="ECO:0000313" key="7">
    <source>
        <dbReference type="EMBL" id="GEA51892.1"/>
    </source>
</evidence>
<dbReference type="AlphaFoldDB" id="A0A4Y3HZ92"/>
<dbReference type="InterPro" id="IPR001638">
    <property type="entry name" value="Solute-binding_3/MltF_N"/>
</dbReference>
<evidence type="ECO:0000256" key="4">
    <source>
        <dbReference type="RuleBase" id="RU003744"/>
    </source>
</evidence>
<evidence type="ECO:0000313" key="8">
    <source>
        <dbReference type="Proteomes" id="UP000318717"/>
    </source>
</evidence>
<dbReference type="PANTHER" id="PTHR35936">
    <property type="entry name" value="MEMBRANE-BOUND LYTIC MUREIN TRANSGLYCOSYLASE F"/>
    <property type="match status" value="1"/>
</dbReference>
<dbReference type="RefSeq" id="WP_141346361.1">
    <property type="nucleotide sequence ID" value="NZ_BJLF01000013.1"/>
</dbReference>
<comment type="caution">
    <text evidence="7">The sequence shown here is derived from an EMBL/GenBank/DDBJ whole genome shotgun (WGS) entry which is preliminary data.</text>
</comment>
<dbReference type="PANTHER" id="PTHR35936:SF37">
    <property type="entry name" value="AMINO ACID ABC TRANSPORTER SUBSTRATE-BINDING PROTEIN"/>
    <property type="match status" value="1"/>
</dbReference>
<dbReference type="PROSITE" id="PS01039">
    <property type="entry name" value="SBP_BACTERIAL_3"/>
    <property type="match status" value="1"/>
</dbReference>
<evidence type="ECO:0000256" key="2">
    <source>
        <dbReference type="ARBA" id="ARBA00010333"/>
    </source>
</evidence>
<comment type="similarity">
    <text evidence="2 4">Belongs to the bacterial solute-binding protein 3 family.</text>
</comment>
<feature type="signal peptide" evidence="5">
    <location>
        <begin position="1"/>
        <end position="29"/>
    </location>
</feature>
<gene>
    <name evidence="7" type="ORF">VIN01S_26960</name>
</gene>
<keyword evidence="3 5" id="KW-0732">Signal</keyword>
<accession>A0A4Y3HZ92</accession>
<dbReference type="CDD" id="cd01072">
    <property type="entry name" value="PBP2_SMa0082_like"/>
    <property type="match status" value="1"/>
</dbReference>
<feature type="domain" description="Solute-binding protein family 3/N-terminal" evidence="6">
    <location>
        <begin position="40"/>
        <end position="260"/>
    </location>
</feature>
<dbReference type="Proteomes" id="UP000318717">
    <property type="component" value="Unassembled WGS sequence"/>
</dbReference>
<dbReference type="InterPro" id="IPR018313">
    <property type="entry name" value="SBP_3_CS"/>
</dbReference>
<dbReference type="Pfam" id="PF00497">
    <property type="entry name" value="SBP_bac_3"/>
    <property type="match status" value="1"/>
</dbReference>
<sequence>MNVSTKVFKAVLKTVLTASLLLSAQVASANQLDAIKESGVLKVAVPQDFPPFGSVNINLQPQGYDIDMAQYLADQMEVKLELVPVTSANRIPYLQTRKVDLVISSLGKNPERERAIDFTDAYAPFFLGVFGSNAETVSTPEELAGKTVGVTRGSVEDIELSNLAPKGTTLKRYEDNNATLSAYLSGQVSLIATGNLVVTEIANRSPAKAPQVKFMLKDSPCYIGIKKGDTELLDEINVLIKQAKIQGELENISQKWLKAPFPASLGA</sequence>
<evidence type="ECO:0000256" key="5">
    <source>
        <dbReference type="SAM" id="SignalP"/>
    </source>
</evidence>
<dbReference type="EMBL" id="BJLF01000013">
    <property type="protein sequence ID" value="GEA51892.1"/>
    <property type="molecule type" value="Genomic_DNA"/>
</dbReference>
<keyword evidence="8" id="KW-1185">Reference proteome</keyword>
<proteinExistence type="inferred from homology"/>
<dbReference type="Gene3D" id="3.40.190.10">
    <property type="entry name" value="Periplasmic binding protein-like II"/>
    <property type="match status" value="2"/>
</dbReference>
<dbReference type="OrthoDB" id="7241844at2"/>
<evidence type="ECO:0000256" key="1">
    <source>
        <dbReference type="ARBA" id="ARBA00004196"/>
    </source>
</evidence>